<evidence type="ECO:0000256" key="4">
    <source>
        <dbReference type="ARBA" id="ARBA00022777"/>
    </source>
</evidence>
<dbReference type="Gene3D" id="3.40.1190.20">
    <property type="match status" value="1"/>
</dbReference>
<organism evidence="7 8">
    <name type="scientific">[Clostridium] cellulosi</name>
    <dbReference type="NCBI Taxonomy" id="29343"/>
    <lineage>
        <taxon>Bacteria</taxon>
        <taxon>Bacillati</taxon>
        <taxon>Bacillota</taxon>
        <taxon>Clostridia</taxon>
        <taxon>Eubacteriales</taxon>
        <taxon>Oscillospiraceae</taxon>
        <taxon>Oscillospiraceae incertae sedis</taxon>
    </lineage>
</organism>
<evidence type="ECO:0000256" key="3">
    <source>
        <dbReference type="ARBA" id="ARBA00022741"/>
    </source>
</evidence>
<dbReference type="EC" id="2.7.1.35" evidence="1"/>
<dbReference type="GO" id="GO:0009443">
    <property type="term" value="P:pyridoxal 5'-phosphate salvage"/>
    <property type="evidence" value="ECO:0007669"/>
    <property type="project" value="InterPro"/>
</dbReference>
<evidence type="ECO:0000256" key="2">
    <source>
        <dbReference type="ARBA" id="ARBA00022679"/>
    </source>
</evidence>
<name>A0A078KNB6_9FIRM</name>
<dbReference type="GO" id="GO:0005524">
    <property type="term" value="F:ATP binding"/>
    <property type="evidence" value="ECO:0007669"/>
    <property type="project" value="UniProtKB-KW"/>
</dbReference>
<gene>
    <name evidence="7" type="ORF">CCDG5_0809</name>
</gene>
<keyword evidence="5" id="KW-0067">ATP-binding</keyword>
<dbReference type="Proteomes" id="UP000032431">
    <property type="component" value="Chromosome I"/>
</dbReference>
<proteinExistence type="predicted"/>
<evidence type="ECO:0000313" key="8">
    <source>
        <dbReference type="Proteomes" id="UP000032431"/>
    </source>
</evidence>
<reference evidence="8" key="1">
    <citation type="submission" date="2014-07" db="EMBL/GenBank/DDBJ databases">
        <authorList>
            <person name="Wibberg D."/>
        </authorList>
    </citation>
    <scope>NUCLEOTIDE SEQUENCE [LARGE SCALE GENOMIC DNA]</scope>
    <source>
        <strain evidence="8">DG5</strain>
    </source>
</reference>
<dbReference type="InterPro" id="IPR029056">
    <property type="entry name" value="Ribokinase-like"/>
</dbReference>
<keyword evidence="2" id="KW-0808">Transferase</keyword>
<sequence length="278" mass="30681">MAYKRVLTIQDISCVGQCSLTVALPIISACGMETCILPSAVLSTHTGGFHDYTFRDLTDDMPAIQNHWIKEKIYFDAIYTGYLGSKKQIAYVKDIMKTTGKPGCIRIVDPAMADNGKLYPGFDMSFVQEMKTLCAEADIILPNITEACLLTGMEFRTEYDESYINKLLQELSGLGANKIVLTGVGYRPDTTGVTVFEKGKASYYEHRRIATGCHGTGDVYASAFVGALMNGFNTFEAAKIAADYTVLCIEKTQGDETHWYGVKFELALPELMKMILGK</sequence>
<keyword evidence="3" id="KW-0547">Nucleotide-binding</keyword>
<keyword evidence="8" id="KW-1185">Reference proteome</keyword>
<dbReference type="GO" id="GO:0005829">
    <property type="term" value="C:cytosol"/>
    <property type="evidence" value="ECO:0007669"/>
    <property type="project" value="TreeGrafter"/>
</dbReference>
<dbReference type="PATRIC" id="fig|29343.3.peg.854"/>
<dbReference type="Pfam" id="PF08543">
    <property type="entry name" value="Phos_pyr_kin"/>
    <property type="match status" value="1"/>
</dbReference>
<dbReference type="PROSITE" id="PS51257">
    <property type="entry name" value="PROKAR_LIPOPROTEIN"/>
    <property type="match status" value="1"/>
</dbReference>
<dbReference type="InterPro" id="IPR013749">
    <property type="entry name" value="PM/HMP-P_kinase-1"/>
</dbReference>
<dbReference type="InterPro" id="IPR004625">
    <property type="entry name" value="PyrdxlKinase"/>
</dbReference>
<dbReference type="STRING" id="29343.CCDG5_0809"/>
<dbReference type="SUPFAM" id="SSF53613">
    <property type="entry name" value="Ribokinase-like"/>
    <property type="match status" value="1"/>
</dbReference>
<dbReference type="OrthoDB" id="9800808at2"/>
<evidence type="ECO:0000256" key="1">
    <source>
        <dbReference type="ARBA" id="ARBA00012104"/>
    </source>
</evidence>
<keyword evidence="4" id="KW-0418">Kinase</keyword>
<feature type="domain" description="Pyridoxamine kinase/Phosphomethylpyrimidine kinase" evidence="6">
    <location>
        <begin position="28"/>
        <end position="251"/>
    </location>
</feature>
<evidence type="ECO:0000313" key="7">
    <source>
        <dbReference type="EMBL" id="CDZ23938.1"/>
    </source>
</evidence>
<evidence type="ECO:0000256" key="5">
    <source>
        <dbReference type="ARBA" id="ARBA00022840"/>
    </source>
</evidence>
<dbReference type="HOGENOM" id="CLU_046496_2_0_9"/>
<dbReference type="AlphaFoldDB" id="A0A078KNB6"/>
<dbReference type="CDD" id="cd01173">
    <property type="entry name" value="pyridoxal_pyridoxamine_kinase"/>
    <property type="match status" value="1"/>
</dbReference>
<dbReference type="KEGG" id="ccel:CCDG5_0809"/>
<dbReference type="PANTHER" id="PTHR10534:SF2">
    <property type="entry name" value="PYRIDOXAL KINASE"/>
    <property type="match status" value="1"/>
</dbReference>
<dbReference type="NCBIfam" id="NF005491">
    <property type="entry name" value="PRK07105.1"/>
    <property type="match status" value="1"/>
</dbReference>
<dbReference type="EMBL" id="LM995447">
    <property type="protein sequence ID" value="CDZ23938.1"/>
    <property type="molecule type" value="Genomic_DNA"/>
</dbReference>
<dbReference type="GO" id="GO:0008478">
    <property type="term" value="F:pyridoxal kinase activity"/>
    <property type="evidence" value="ECO:0007669"/>
    <property type="project" value="UniProtKB-EC"/>
</dbReference>
<accession>A0A078KNB6</accession>
<evidence type="ECO:0000259" key="6">
    <source>
        <dbReference type="Pfam" id="PF08543"/>
    </source>
</evidence>
<dbReference type="PANTHER" id="PTHR10534">
    <property type="entry name" value="PYRIDOXAL KINASE"/>
    <property type="match status" value="1"/>
</dbReference>
<protein>
    <recommendedName>
        <fullName evidence="1">pyridoxal kinase</fullName>
        <ecNumber evidence="1">2.7.1.35</ecNumber>
    </recommendedName>
</protein>